<keyword evidence="3" id="KW-1185">Reference proteome</keyword>
<organism evidence="2 3">
    <name type="scientific">Nocardia vinacea</name>
    <dbReference type="NCBI Taxonomy" id="96468"/>
    <lineage>
        <taxon>Bacteria</taxon>
        <taxon>Bacillati</taxon>
        <taxon>Actinomycetota</taxon>
        <taxon>Actinomycetes</taxon>
        <taxon>Mycobacteriales</taxon>
        <taxon>Nocardiaceae</taxon>
        <taxon>Nocardia</taxon>
    </lineage>
</organism>
<keyword evidence="1" id="KW-0812">Transmembrane</keyword>
<name>A0ABZ1Z361_9NOCA</name>
<dbReference type="EMBL" id="CP109441">
    <property type="protein sequence ID" value="WUV49994.1"/>
    <property type="molecule type" value="Genomic_DNA"/>
</dbReference>
<dbReference type="Pfam" id="PF13576">
    <property type="entry name" value="Pentapeptide_3"/>
    <property type="match status" value="1"/>
</dbReference>
<keyword evidence="1" id="KW-0472">Membrane</keyword>
<feature type="transmembrane region" description="Helical" evidence="1">
    <location>
        <begin position="45"/>
        <end position="63"/>
    </location>
</feature>
<dbReference type="Proteomes" id="UP001432062">
    <property type="component" value="Chromosome"/>
</dbReference>
<gene>
    <name evidence="2" type="ORF">OG563_18430</name>
</gene>
<evidence type="ECO:0000313" key="2">
    <source>
        <dbReference type="EMBL" id="WUV49994.1"/>
    </source>
</evidence>
<evidence type="ECO:0000313" key="3">
    <source>
        <dbReference type="Proteomes" id="UP001432062"/>
    </source>
</evidence>
<evidence type="ECO:0000256" key="1">
    <source>
        <dbReference type="SAM" id="Phobius"/>
    </source>
</evidence>
<dbReference type="InterPro" id="IPR001646">
    <property type="entry name" value="5peptide_repeat"/>
</dbReference>
<keyword evidence="1" id="KW-1133">Transmembrane helix</keyword>
<dbReference type="RefSeq" id="WP_329414761.1">
    <property type="nucleotide sequence ID" value="NZ_CP109441.1"/>
</dbReference>
<protein>
    <submittedName>
        <fullName evidence="2">Pentapeptide repeat-containing protein</fullName>
    </submittedName>
</protein>
<proteinExistence type="predicted"/>
<dbReference type="Gene3D" id="2.160.20.80">
    <property type="entry name" value="E3 ubiquitin-protein ligase SopA"/>
    <property type="match status" value="1"/>
</dbReference>
<reference evidence="2" key="1">
    <citation type="submission" date="2022-10" db="EMBL/GenBank/DDBJ databases">
        <title>The complete genomes of actinobacterial strains from the NBC collection.</title>
        <authorList>
            <person name="Joergensen T.S."/>
            <person name="Alvarez Arevalo M."/>
            <person name="Sterndorff E.B."/>
            <person name="Faurdal D."/>
            <person name="Vuksanovic O."/>
            <person name="Mourched A.-S."/>
            <person name="Charusanti P."/>
            <person name="Shaw S."/>
            <person name="Blin K."/>
            <person name="Weber T."/>
        </authorList>
    </citation>
    <scope>NUCLEOTIDE SEQUENCE</scope>
    <source>
        <strain evidence="2">NBC_01482</strain>
    </source>
</reference>
<sequence>MLLTLTVSASVAVAAWALLGRYVFQHQWPWRVQEGAIHNLDLTKLALTVAGGIGAVVALTVAYRRQRDVEQGRFVERFGAAAKQLGDPAVAVRIAGVYAMAGVANESRGLRRQQCVDVLCGYLRLPYDPQIGANHQQKLVVKQRRGRVGKAIGREEEQHFDFRQNDRQVRQTIIRVIAAHLQTNAETSWSRCDFDFRGAVLEDTSFAGARFSGETTSFDGATFSGETTSFARARFNGEHTSFAGARFSSEHTRFAGARFSSEHTWFDGATFSGKETWFSAAIFSGEATWFDGARFSGKGISFAGAIFSGEYTRFGGAIFSGEYTRFDGARFSGKETRFGGATFSSEQTRFDGATFIGENTWFSATFSGKEARFDAARFSGKLTSFDGATFNGELTSFARPLAWSGVHFDWDDDLASKPTTVKPDQWPPPLYGASLSSMLRGLT</sequence>
<accession>A0ABZ1Z361</accession>